<organism evidence="3 4">
    <name type="scientific">Glycine soja</name>
    <name type="common">Wild soybean</name>
    <dbReference type="NCBI Taxonomy" id="3848"/>
    <lineage>
        <taxon>Eukaryota</taxon>
        <taxon>Viridiplantae</taxon>
        <taxon>Streptophyta</taxon>
        <taxon>Embryophyta</taxon>
        <taxon>Tracheophyta</taxon>
        <taxon>Spermatophyta</taxon>
        <taxon>Magnoliopsida</taxon>
        <taxon>eudicotyledons</taxon>
        <taxon>Gunneridae</taxon>
        <taxon>Pentapetalae</taxon>
        <taxon>rosids</taxon>
        <taxon>fabids</taxon>
        <taxon>Fabales</taxon>
        <taxon>Fabaceae</taxon>
        <taxon>Papilionoideae</taxon>
        <taxon>50 kb inversion clade</taxon>
        <taxon>NPAAA clade</taxon>
        <taxon>indigoferoid/millettioid clade</taxon>
        <taxon>Phaseoleae</taxon>
        <taxon>Glycine</taxon>
        <taxon>Glycine subgen. Soja</taxon>
    </lineage>
</organism>
<feature type="signal peptide" evidence="2">
    <location>
        <begin position="1"/>
        <end position="22"/>
    </location>
</feature>
<proteinExistence type="predicted"/>
<keyword evidence="4" id="KW-1185">Reference proteome</keyword>
<dbReference type="EMBL" id="QZWG01000019">
    <property type="protein sequence ID" value="RZB48551.1"/>
    <property type="molecule type" value="Genomic_DNA"/>
</dbReference>
<evidence type="ECO:0000313" key="4">
    <source>
        <dbReference type="Proteomes" id="UP000289340"/>
    </source>
</evidence>
<evidence type="ECO:0000313" key="3">
    <source>
        <dbReference type="EMBL" id="RZB48551.1"/>
    </source>
</evidence>
<evidence type="ECO:0000256" key="2">
    <source>
        <dbReference type="SAM" id="SignalP"/>
    </source>
</evidence>
<dbReference type="AlphaFoldDB" id="A0A445FIC0"/>
<name>A0A445FIC0_GLYSO</name>
<feature type="chain" id="PRO_5019288614" description="Transmembrane protein" evidence="2">
    <location>
        <begin position="23"/>
        <end position="117"/>
    </location>
</feature>
<comment type="caution">
    <text evidence="3">The sequence shown here is derived from an EMBL/GenBank/DDBJ whole genome shotgun (WGS) entry which is preliminary data.</text>
</comment>
<reference evidence="3 4" key="1">
    <citation type="submission" date="2018-09" db="EMBL/GenBank/DDBJ databases">
        <title>A high-quality reference genome of wild soybean provides a powerful tool to mine soybean genomes.</title>
        <authorList>
            <person name="Xie M."/>
            <person name="Chung C.Y.L."/>
            <person name="Li M.-W."/>
            <person name="Wong F.-L."/>
            <person name="Chan T.-F."/>
            <person name="Lam H.-M."/>
        </authorList>
    </citation>
    <scope>NUCLEOTIDE SEQUENCE [LARGE SCALE GENOMIC DNA]</scope>
    <source>
        <strain evidence="4">cv. W05</strain>
        <tissue evidence="3">Hypocotyl of etiolated seedlings</tissue>
    </source>
</reference>
<gene>
    <name evidence="3" type="ORF">D0Y65_051858</name>
</gene>
<evidence type="ECO:0000256" key="1">
    <source>
        <dbReference type="SAM" id="MobiDB-lite"/>
    </source>
</evidence>
<dbReference type="Proteomes" id="UP000289340">
    <property type="component" value="Chromosome 19"/>
</dbReference>
<sequence>MTKTLLLWIFLLISILMFSTTGSTFTTKIEDLGTSRQQKETKTMYGVIMESSKPNTQRRTNLGLHVVQHTKVSQKAKTNGGGNNVKDHKGKNSASTYSINKSSSLFIPVMLLFGYLF</sequence>
<keyword evidence="2" id="KW-0732">Signal</keyword>
<protein>
    <recommendedName>
        <fullName evidence="5">Transmembrane protein</fullName>
    </recommendedName>
</protein>
<evidence type="ECO:0008006" key="5">
    <source>
        <dbReference type="Google" id="ProtNLM"/>
    </source>
</evidence>
<feature type="region of interest" description="Disordered" evidence="1">
    <location>
        <begin position="73"/>
        <end position="93"/>
    </location>
</feature>
<accession>A0A445FIC0</accession>